<dbReference type="Proteomes" id="UP000593565">
    <property type="component" value="Unassembled WGS sequence"/>
</dbReference>
<gene>
    <name evidence="1" type="ORF">AMELA_G00233510</name>
</gene>
<sequence length="76" mass="8211">MSLFSSCIDGVRSASLHGDFIRLVNTAGINAAPAWTIIFSFDSLRLSSVDSLMRCESERLRGSAQPPSERPKPASV</sequence>
<comment type="caution">
    <text evidence="1">The sequence shown here is derived from an EMBL/GenBank/DDBJ whole genome shotgun (WGS) entry which is preliminary data.</text>
</comment>
<reference evidence="1 2" key="1">
    <citation type="submission" date="2020-02" db="EMBL/GenBank/DDBJ databases">
        <title>A chromosome-scale genome assembly of the black bullhead catfish (Ameiurus melas).</title>
        <authorList>
            <person name="Wen M."/>
            <person name="Zham M."/>
            <person name="Cabau C."/>
            <person name="Klopp C."/>
            <person name="Donnadieu C."/>
            <person name="Roques C."/>
            <person name="Bouchez O."/>
            <person name="Lampietro C."/>
            <person name="Jouanno E."/>
            <person name="Herpin A."/>
            <person name="Louis A."/>
            <person name="Berthelot C."/>
            <person name="Parey E."/>
            <person name="Roest-Crollius H."/>
            <person name="Braasch I."/>
            <person name="Postlethwait J."/>
            <person name="Robinson-Rechavi M."/>
            <person name="Echchiki A."/>
            <person name="Begum T."/>
            <person name="Montfort J."/>
            <person name="Schartl M."/>
            <person name="Bobe J."/>
            <person name="Guiguen Y."/>
        </authorList>
    </citation>
    <scope>NUCLEOTIDE SEQUENCE [LARGE SCALE GENOMIC DNA]</scope>
    <source>
        <strain evidence="1">M_S1</strain>
        <tissue evidence="1">Blood</tissue>
    </source>
</reference>
<proteinExistence type="predicted"/>
<dbReference type="EMBL" id="JAAGNN010000021">
    <property type="protein sequence ID" value="KAF4075345.1"/>
    <property type="molecule type" value="Genomic_DNA"/>
</dbReference>
<organism evidence="1 2">
    <name type="scientific">Ameiurus melas</name>
    <name type="common">Black bullhead</name>
    <name type="synonym">Silurus melas</name>
    <dbReference type="NCBI Taxonomy" id="219545"/>
    <lineage>
        <taxon>Eukaryota</taxon>
        <taxon>Metazoa</taxon>
        <taxon>Chordata</taxon>
        <taxon>Craniata</taxon>
        <taxon>Vertebrata</taxon>
        <taxon>Euteleostomi</taxon>
        <taxon>Actinopterygii</taxon>
        <taxon>Neopterygii</taxon>
        <taxon>Teleostei</taxon>
        <taxon>Ostariophysi</taxon>
        <taxon>Siluriformes</taxon>
        <taxon>Ictaluridae</taxon>
        <taxon>Ameiurus</taxon>
    </lineage>
</organism>
<accession>A0A7J5ZXH9</accession>
<name>A0A7J5ZXH9_AMEME</name>
<keyword evidence="2" id="KW-1185">Reference proteome</keyword>
<evidence type="ECO:0000313" key="1">
    <source>
        <dbReference type="EMBL" id="KAF4075345.1"/>
    </source>
</evidence>
<evidence type="ECO:0000313" key="2">
    <source>
        <dbReference type="Proteomes" id="UP000593565"/>
    </source>
</evidence>
<protein>
    <submittedName>
        <fullName evidence="1">Uncharacterized protein</fullName>
    </submittedName>
</protein>
<dbReference type="AlphaFoldDB" id="A0A7J5ZXH9"/>